<proteinExistence type="inferred from homology"/>
<comment type="similarity">
    <text evidence="1 8">Belongs to the mannose-6-phosphate isomerase type 2 family.</text>
</comment>
<dbReference type="InterPro" id="IPR005835">
    <property type="entry name" value="NTP_transferase_dom"/>
</dbReference>
<evidence type="ECO:0000256" key="5">
    <source>
        <dbReference type="ARBA" id="ARBA00022741"/>
    </source>
</evidence>
<dbReference type="Gene3D" id="3.90.550.10">
    <property type="entry name" value="Spore Coat Polysaccharide Biosynthesis Protein SpsA, Chain A"/>
    <property type="match status" value="1"/>
</dbReference>
<dbReference type="GO" id="GO:0004475">
    <property type="term" value="F:mannose-1-phosphate guanylyltransferase (GTP) activity"/>
    <property type="evidence" value="ECO:0007669"/>
    <property type="project" value="UniProtKB-EC"/>
</dbReference>
<evidence type="ECO:0000256" key="7">
    <source>
        <dbReference type="ARBA" id="ARBA00047343"/>
    </source>
</evidence>
<keyword evidence="5" id="KW-0547">Nucleotide-binding</keyword>
<dbReference type="EMBL" id="UHJL01000002">
    <property type="protein sequence ID" value="SUQ24063.1"/>
    <property type="molecule type" value="Genomic_DNA"/>
</dbReference>
<evidence type="ECO:0000256" key="1">
    <source>
        <dbReference type="ARBA" id="ARBA00006115"/>
    </source>
</evidence>
<dbReference type="CDD" id="cd02509">
    <property type="entry name" value="GDP-M1P_Guanylyltransferase"/>
    <property type="match status" value="1"/>
</dbReference>
<name>A0A380S508_FIBSU</name>
<feature type="domain" description="Nucleotidyl transferase" evidence="9">
    <location>
        <begin position="3"/>
        <end position="275"/>
    </location>
</feature>
<dbReference type="GO" id="GO:0009298">
    <property type="term" value="P:GDP-mannose biosynthetic process"/>
    <property type="evidence" value="ECO:0007669"/>
    <property type="project" value="TreeGrafter"/>
</dbReference>
<keyword evidence="6" id="KW-0342">GTP-binding</keyword>
<dbReference type="Pfam" id="PF00483">
    <property type="entry name" value="NTP_transferase"/>
    <property type="match status" value="1"/>
</dbReference>
<dbReference type="InterPro" id="IPR054566">
    <property type="entry name" value="ManC/GMP-like_b-helix"/>
</dbReference>
<evidence type="ECO:0000256" key="6">
    <source>
        <dbReference type="ARBA" id="ARBA00023134"/>
    </source>
</evidence>
<dbReference type="SUPFAM" id="SSF51182">
    <property type="entry name" value="RmlC-like cupins"/>
    <property type="match status" value="1"/>
</dbReference>
<comment type="catalytic activity">
    <reaction evidence="7">
        <text>alpha-D-mannose 1-phosphate + GTP + H(+) = GDP-alpha-D-mannose + diphosphate</text>
        <dbReference type="Rhea" id="RHEA:15229"/>
        <dbReference type="ChEBI" id="CHEBI:15378"/>
        <dbReference type="ChEBI" id="CHEBI:33019"/>
        <dbReference type="ChEBI" id="CHEBI:37565"/>
        <dbReference type="ChEBI" id="CHEBI:57527"/>
        <dbReference type="ChEBI" id="CHEBI:58409"/>
        <dbReference type="EC" id="2.7.7.13"/>
    </reaction>
</comment>
<dbReference type="AlphaFoldDB" id="A0A380S508"/>
<evidence type="ECO:0000256" key="2">
    <source>
        <dbReference type="ARBA" id="ARBA00012387"/>
    </source>
</evidence>
<evidence type="ECO:0000256" key="3">
    <source>
        <dbReference type="ARBA" id="ARBA00022679"/>
    </source>
</evidence>
<sequence>MINLILCGGSGTRLWPISRSLMPKQFARLFDGASLFQRTVKTNSRICSAQYIVSNADQYFLAKDQLEEVGANDVRFLLEPVGRNTAPAIALACLGLDPEDVVLVSPSDHVIRKAEAYEECLRKAEEFAKKGFMVTFGITPTGPETGYGYIEANGEDVKRFVEKPDLETAKKYVASGRFFWNSGIFCFKASTFLDELSTYSPDILNAAKIAFANAKKENKDALVRVDYEDMMNIPSNSIDYAVMEKSAKVKVVPSDIGWSDLGAFDSLYGEFDHDENGNNINAKHLAIGSKNSLVLGGQRQICTIDLDNMLIVDTPDALLVAPLASSQKVKKVVDELKARGSDLPKVPQTVNRPWGTYSVLESSDRYKMKRIVVRPGERLSLQKHLHRSEHWVVVSGTATVTVGDKVFYVRPNESTYIPSGTIHRLQNEGKLPLVIVEVQVGEYTGEDDIIRVQDDYKRS</sequence>
<dbReference type="Proteomes" id="UP000255423">
    <property type="component" value="Unassembled WGS sequence"/>
</dbReference>
<keyword evidence="3 12" id="KW-0808">Transferase</keyword>
<dbReference type="InterPro" id="IPR011051">
    <property type="entry name" value="RmlC_Cupin_sf"/>
</dbReference>
<feature type="domain" description="MannoseP isomerase/GMP-like beta-helix" evidence="11">
    <location>
        <begin position="283"/>
        <end position="336"/>
    </location>
</feature>
<dbReference type="InterPro" id="IPR049577">
    <property type="entry name" value="GMPP_N"/>
</dbReference>
<dbReference type="CDD" id="cd02213">
    <property type="entry name" value="cupin_PMI_typeII_C"/>
    <property type="match status" value="1"/>
</dbReference>
<dbReference type="GO" id="GO:0000271">
    <property type="term" value="P:polysaccharide biosynthetic process"/>
    <property type="evidence" value="ECO:0007669"/>
    <property type="project" value="InterPro"/>
</dbReference>
<accession>A0A380S508</accession>
<evidence type="ECO:0000259" key="11">
    <source>
        <dbReference type="Pfam" id="PF22640"/>
    </source>
</evidence>
<dbReference type="NCBIfam" id="TIGR01479">
    <property type="entry name" value="GMP_PMI"/>
    <property type="match status" value="1"/>
</dbReference>
<dbReference type="GO" id="GO:0005525">
    <property type="term" value="F:GTP binding"/>
    <property type="evidence" value="ECO:0007669"/>
    <property type="project" value="UniProtKB-KW"/>
</dbReference>
<dbReference type="InterPro" id="IPR001538">
    <property type="entry name" value="Man6P_isomerase-2_C"/>
</dbReference>
<evidence type="ECO:0000256" key="4">
    <source>
        <dbReference type="ARBA" id="ARBA00022695"/>
    </source>
</evidence>
<evidence type="ECO:0000259" key="10">
    <source>
        <dbReference type="Pfam" id="PF01050"/>
    </source>
</evidence>
<dbReference type="Pfam" id="PF01050">
    <property type="entry name" value="MannoseP_isomer"/>
    <property type="match status" value="1"/>
</dbReference>
<dbReference type="PANTHER" id="PTHR46390:SF1">
    <property type="entry name" value="MANNOSE-1-PHOSPHATE GUANYLYLTRANSFERASE"/>
    <property type="match status" value="1"/>
</dbReference>
<dbReference type="InterPro" id="IPR014710">
    <property type="entry name" value="RmlC-like_jellyroll"/>
</dbReference>
<dbReference type="SUPFAM" id="SSF53448">
    <property type="entry name" value="Nucleotide-diphospho-sugar transferases"/>
    <property type="match status" value="1"/>
</dbReference>
<evidence type="ECO:0000313" key="12">
    <source>
        <dbReference type="EMBL" id="SUQ24063.1"/>
    </source>
</evidence>
<reference evidence="12 13" key="1">
    <citation type="submission" date="2017-08" db="EMBL/GenBank/DDBJ databases">
        <authorList>
            <person name="de Groot N.N."/>
        </authorList>
    </citation>
    <scope>NUCLEOTIDE SEQUENCE [LARGE SCALE GENOMIC DNA]</scope>
    <source>
        <strain evidence="12 13">HM2</strain>
    </source>
</reference>
<dbReference type="EC" id="2.7.7.13" evidence="2"/>
<dbReference type="Pfam" id="PF22640">
    <property type="entry name" value="ManC_GMP_beta-helix"/>
    <property type="match status" value="1"/>
</dbReference>
<evidence type="ECO:0000313" key="13">
    <source>
        <dbReference type="Proteomes" id="UP000255423"/>
    </source>
</evidence>
<protein>
    <recommendedName>
        <fullName evidence="2">mannose-1-phosphate guanylyltransferase</fullName>
        <ecNumber evidence="2">2.7.7.13</ecNumber>
    </recommendedName>
</protein>
<dbReference type="InterPro" id="IPR006375">
    <property type="entry name" value="Man1P_GuaTrfase/Man6P_Isoase"/>
</dbReference>
<keyword evidence="4 12" id="KW-0548">Nucleotidyltransferase</keyword>
<dbReference type="FunFam" id="3.90.550.10:FF:000046">
    <property type="entry name" value="Mannose-1-phosphate guanylyltransferase (GDP)"/>
    <property type="match status" value="1"/>
</dbReference>
<dbReference type="Gene3D" id="2.60.120.10">
    <property type="entry name" value="Jelly Rolls"/>
    <property type="match status" value="1"/>
</dbReference>
<dbReference type="FunFam" id="2.60.120.10:FF:000032">
    <property type="entry name" value="Mannose-1-phosphate guanylyltransferase/mannose-6-phosphate isomerase"/>
    <property type="match status" value="1"/>
</dbReference>
<dbReference type="RefSeq" id="WP_088661084.1">
    <property type="nucleotide sequence ID" value="NZ_UHJL01000002.1"/>
</dbReference>
<dbReference type="InterPro" id="IPR029044">
    <property type="entry name" value="Nucleotide-diphossugar_trans"/>
</dbReference>
<feature type="domain" description="Mannose-6-phosphate isomerase type II C-terminal" evidence="10">
    <location>
        <begin position="345"/>
        <end position="454"/>
    </location>
</feature>
<dbReference type="InterPro" id="IPR051161">
    <property type="entry name" value="Mannose-6P_isomerase_type2"/>
</dbReference>
<gene>
    <name evidence="12" type="ORF">SAMN05661053_1454</name>
</gene>
<dbReference type="PANTHER" id="PTHR46390">
    <property type="entry name" value="MANNOSE-1-PHOSPHATE GUANYLYLTRANSFERASE"/>
    <property type="match status" value="1"/>
</dbReference>
<organism evidence="12 13">
    <name type="scientific">Fibrobacter succinogenes</name>
    <name type="common">Bacteroides succinogenes</name>
    <dbReference type="NCBI Taxonomy" id="833"/>
    <lineage>
        <taxon>Bacteria</taxon>
        <taxon>Pseudomonadati</taxon>
        <taxon>Fibrobacterota</taxon>
        <taxon>Fibrobacteria</taxon>
        <taxon>Fibrobacterales</taxon>
        <taxon>Fibrobacteraceae</taxon>
        <taxon>Fibrobacter</taxon>
    </lineage>
</organism>
<evidence type="ECO:0000256" key="8">
    <source>
        <dbReference type="RuleBase" id="RU004190"/>
    </source>
</evidence>
<evidence type="ECO:0000259" key="9">
    <source>
        <dbReference type="Pfam" id="PF00483"/>
    </source>
</evidence>